<evidence type="ECO:0000256" key="1">
    <source>
        <dbReference type="SAM" id="MobiDB-lite"/>
    </source>
</evidence>
<gene>
    <name evidence="2" type="ORF">D7X96_10310</name>
</gene>
<feature type="region of interest" description="Disordered" evidence="1">
    <location>
        <begin position="428"/>
        <end position="447"/>
    </location>
</feature>
<comment type="caution">
    <text evidence="2">The sequence shown here is derived from an EMBL/GenBank/DDBJ whole genome shotgun (WGS) entry which is preliminary data.</text>
</comment>
<dbReference type="OrthoDB" id="9810066at2"/>
<dbReference type="InterPro" id="IPR014622">
    <property type="entry name" value="UCP036794_erythomycin"/>
</dbReference>
<dbReference type="InterPro" id="IPR052036">
    <property type="entry name" value="Hydrolase/PRTase-associated"/>
</dbReference>
<dbReference type="InterPro" id="IPR007815">
    <property type="entry name" value="Emycin_Estase"/>
</dbReference>
<dbReference type="Gene3D" id="3.40.1660.10">
    <property type="entry name" value="EreA-like (biosynthetic domain)"/>
    <property type="match status" value="1"/>
</dbReference>
<evidence type="ECO:0000313" key="3">
    <source>
        <dbReference type="Proteomes" id="UP000282656"/>
    </source>
</evidence>
<proteinExistence type="predicted"/>
<dbReference type="RefSeq" id="WP_120547770.1">
    <property type="nucleotide sequence ID" value="NZ_RAWM01000020.1"/>
</dbReference>
<dbReference type="Proteomes" id="UP000282656">
    <property type="component" value="Unassembled WGS sequence"/>
</dbReference>
<protein>
    <submittedName>
        <fullName evidence="2">Erythromycin esterase family protein</fullName>
    </submittedName>
</protein>
<dbReference type="EMBL" id="RAWM01000020">
    <property type="protein sequence ID" value="RKH70779.1"/>
    <property type="molecule type" value="Genomic_DNA"/>
</dbReference>
<name>A0A3A8QPT1_9BACT</name>
<dbReference type="AlphaFoldDB" id="A0A3A8QPT1"/>
<dbReference type="CDD" id="cd14728">
    <property type="entry name" value="Ere-like"/>
    <property type="match status" value="1"/>
</dbReference>
<evidence type="ECO:0000313" key="2">
    <source>
        <dbReference type="EMBL" id="RKH70779.1"/>
    </source>
</evidence>
<dbReference type="Gene3D" id="3.30.1870.10">
    <property type="entry name" value="EreA-like, domain 2"/>
    <property type="match status" value="1"/>
</dbReference>
<dbReference type="PANTHER" id="PTHR31299">
    <property type="entry name" value="ESTERASE, PUTATIVE (AFU_ORTHOLOGUE AFUA_1G05850)-RELATED"/>
    <property type="match status" value="1"/>
</dbReference>
<dbReference type="Pfam" id="PF05139">
    <property type="entry name" value="Erythro_esteras"/>
    <property type="match status" value="1"/>
</dbReference>
<dbReference type="Gene3D" id="1.20.1440.30">
    <property type="entry name" value="Biosynthetic Protein domain"/>
    <property type="match status" value="1"/>
</dbReference>
<keyword evidence="3" id="KW-1185">Reference proteome</keyword>
<accession>A0A3A8QPT1</accession>
<dbReference type="PANTHER" id="PTHR31299:SF0">
    <property type="entry name" value="ESTERASE, PUTATIVE (AFU_ORTHOLOGUE AFUA_1G05850)-RELATED"/>
    <property type="match status" value="1"/>
</dbReference>
<sequence length="447" mass="50898">MAHRDDGLLVRALAESVRPLRGTREDFDPLMELVGEAQCVLIGEATHGTHEFYRLRALLTRRLIEEKGFNAVAVEADWPDAYRINRYVRAMGTDADAVEALSDFQRFPAWMWRNADVLDFAGWLRTRNDRHSAREKVGFYGLDLYSLHASMGAVLKYLEQADPEAAKRARHRYACFEHFGEDPQDYGHATSLGLSPDCERQVIAQLRELQRERESLLHRDGQLAEDAQFEAEQNARVVQNAEEYYRSMFHGRISSWNLRDTHMADTLDTLLGFLTRRSRHARVVVWAHNSHVGDAHATEMGEAGEVNLGHLTRQRHPGATRLIGFSTYRGTVTAASNWGGAAERKKVRHGLAGSYESLFHQVGLPGFLLDLRELGEATGALRERRLQRAIGVIYRPDTERMSHYFHTRLPDQFDALLHIDETRALEPLERTTGWEQGEAPETYPTGL</sequence>
<dbReference type="SUPFAM" id="SSF159501">
    <property type="entry name" value="EreA/ChaN-like"/>
    <property type="match status" value="1"/>
</dbReference>
<dbReference type="PIRSF" id="PIRSF036794">
    <property type="entry name" value="UCP_erythr_ester"/>
    <property type="match status" value="1"/>
</dbReference>
<dbReference type="GO" id="GO:0046677">
    <property type="term" value="P:response to antibiotic"/>
    <property type="evidence" value="ECO:0007669"/>
    <property type="project" value="InterPro"/>
</dbReference>
<reference evidence="3" key="1">
    <citation type="submission" date="2018-09" db="EMBL/GenBank/DDBJ databases">
        <authorList>
            <person name="Livingstone P.G."/>
            <person name="Whitworth D.E."/>
        </authorList>
    </citation>
    <scope>NUCLEOTIDE SEQUENCE [LARGE SCALE GENOMIC DNA]</scope>
    <source>
        <strain evidence="3">AB047A</strain>
    </source>
</reference>
<organism evidence="2 3">
    <name type="scientific">Corallococcus interemptor</name>
    <dbReference type="NCBI Taxonomy" id="2316720"/>
    <lineage>
        <taxon>Bacteria</taxon>
        <taxon>Pseudomonadati</taxon>
        <taxon>Myxococcota</taxon>
        <taxon>Myxococcia</taxon>
        <taxon>Myxococcales</taxon>
        <taxon>Cystobacterineae</taxon>
        <taxon>Myxococcaceae</taxon>
        <taxon>Corallococcus</taxon>
    </lineage>
</organism>